<sequence>MTISTDIPKELPGHVHRFPNVGNVSVFDVRRLQNRQDGITQSLEHKSAMKIFCASAARHMPYAVRFKTHKRSGMISKKKKKNSGRRYSSVSIEAPPRESCREKRGLYPAKIVKLRIMSDEYYSDGEMDDEQGSKIANNIRAAHAPAASLGADGTESPTRSDRFVERRRRSSEKTISLFDLTRMQWPLSPPYRDWATFFLVYYEPNSSGRLPGPAAASSRRKVPAELSPAPVPGERPVPARYE</sequence>
<dbReference type="Proteomes" id="UP000479000">
    <property type="component" value="Unassembled WGS sequence"/>
</dbReference>
<gene>
    <name evidence="2" type="ORF">NTEN_LOCUS20908</name>
</gene>
<reference evidence="2 3" key="1">
    <citation type="submission" date="2020-02" db="EMBL/GenBank/DDBJ databases">
        <authorList>
            <person name="Ferguson B K."/>
        </authorList>
    </citation>
    <scope>NUCLEOTIDE SEQUENCE [LARGE SCALE GENOMIC DNA]</scope>
</reference>
<evidence type="ECO:0000313" key="3">
    <source>
        <dbReference type="Proteomes" id="UP000479000"/>
    </source>
</evidence>
<dbReference type="AlphaFoldDB" id="A0A6H5HJC7"/>
<dbReference type="EMBL" id="CADCXU010030600">
    <property type="protein sequence ID" value="CAB0016777.1"/>
    <property type="molecule type" value="Genomic_DNA"/>
</dbReference>
<evidence type="ECO:0000256" key="1">
    <source>
        <dbReference type="SAM" id="MobiDB-lite"/>
    </source>
</evidence>
<protein>
    <submittedName>
        <fullName evidence="2">Uncharacterized protein</fullName>
    </submittedName>
</protein>
<evidence type="ECO:0000313" key="2">
    <source>
        <dbReference type="EMBL" id="CAB0016777.1"/>
    </source>
</evidence>
<feature type="region of interest" description="Disordered" evidence="1">
    <location>
        <begin position="147"/>
        <end position="167"/>
    </location>
</feature>
<feature type="compositionally biased region" description="Basic residues" evidence="1">
    <location>
        <begin position="71"/>
        <end position="84"/>
    </location>
</feature>
<feature type="region of interest" description="Disordered" evidence="1">
    <location>
        <begin position="71"/>
        <end position="95"/>
    </location>
</feature>
<organism evidence="2 3">
    <name type="scientific">Nesidiocoris tenuis</name>
    <dbReference type="NCBI Taxonomy" id="355587"/>
    <lineage>
        <taxon>Eukaryota</taxon>
        <taxon>Metazoa</taxon>
        <taxon>Ecdysozoa</taxon>
        <taxon>Arthropoda</taxon>
        <taxon>Hexapoda</taxon>
        <taxon>Insecta</taxon>
        <taxon>Pterygota</taxon>
        <taxon>Neoptera</taxon>
        <taxon>Paraneoptera</taxon>
        <taxon>Hemiptera</taxon>
        <taxon>Heteroptera</taxon>
        <taxon>Panheteroptera</taxon>
        <taxon>Cimicomorpha</taxon>
        <taxon>Miridae</taxon>
        <taxon>Dicyphina</taxon>
        <taxon>Nesidiocoris</taxon>
    </lineage>
</organism>
<proteinExistence type="predicted"/>
<keyword evidence="3" id="KW-1185">Reference proteome</keyword>
<accession>A0A6H5HJC7</accession>
<feature type="region of interest" description="Disordered" evidence="1">
    <location>
        <begin position="207"/>
        <end position="242"/>
    </location>
</feature>
<name>A0A6H5HJC7_9HEMI</name>